<dbReference type="GO" id="GO:0008250">
    <property type="term" value="C:oligosaccharyltransferase complex"/>
    <property type="evidence" value="ECO:0007669"/>
    <property type="project" value="InterPro"/>
</dbReference>
<feature type="transmembrane region" description="Helical" evidence="8">
    <location>
        <begin position="134"/>
        <end position="153"/>
    </location>
</feature>
<dbReference type="Proteomes" id="UP000092993">
    <property type="component" value="Unassembled WGS sequence"/>
</dbReference>
<evidence type="ECO:0000256" key="4">
    <source>
        <dbReference type="ARBA" id="ARBA00022692"/>
    </source>
</evidence>
<evidence type="ECO:0000256" key="1">
    <source>
        <dbReference type="ARBA" id="ARBA00004477"/>
    </source>
</evidence>
<keyword evidence="6 8" id="KW-1133">Transmembrane helix</keyword>
<evidence type="ECO:0000256" key="2">
    <source>
        <dbReference type="ARBA" id="ARBA00004922"/>
    </source>
</evidence>
<protein>
    <recommendedName>
        <fullName evidence="8">Dolichyl-diphosphooligosaccharide--protein glycosyltransferase subunit OST2</fullName>
        <shortName evidence="8">Oligosaccharyl transferase subunit OST2</shortName>
    </recommendedName>
</protein>
<comment type="function">
    <text evidence="8">Subunit of the oligosaccharyl transferase (OST) complex that catalyzes the initial transfer of a defined glycan (Glc(3)Man(9)GlcNAc(2) in eukaryotes) from the lipid carrier dolichol-pyrophosphate to an asparagine residue within an Asn-X-Ser/Thr consensus motif in nascent polypeptide chains, the first step in protein N-glycosylation. N-glycosylation occurs cotranslationally and the complex associates with the Sec61 complex at the channel-forming translocon complex that mediates protein translocation across the endoplasmic reticulum (ER). All subunits are required for a maximal enzyme activity.</text>
</comment>
<feature type="transmembrane region" description="Helical" evidence="8">
    <location>
        <begin position="46"/>
        <end position="66"/>
    </location>
</feature>
<evidence type="ECO:0000256" key="7">
    <source>
        <dbReference type="ARBA" id="ARBA00023136"/>
    </source>
</evidence>
<evidence type="ECO:0000256" key="8">
    <source>
        <dbReference type="RuleBase" id="RU361136"/>
    </source>
</evidence>
<dbReference type="InterPro" id="IPR003038">
    <property type="entry name" value="DAD/Ost2"/>
</dbReference>
<accession>A0A1C7M4V8</accession>
<feature type="region of interest" description="Disordered" evidence="9">
    <location>
        <begin position="1"/>
        <end position="24"/>
    </location>
</feature>
<comment type="caution">
    <text evidence="10">The sequence shown here is derived from an EMBL/GenBank/DDBJ whole genome shotgun (WGS) entry which is preliminary data.</text>
</comment>
<comment type="subunit">
    <text evidence="8">Component of the oligosaccharyltransferase (OST) complex.</text>
</comment>
<evidence type="ECO:0000256" key="5">
    <source>
        <dbReference type="ARBA" id="ARBA00022824"/>
    </source>
</evidence>
<comment type="subcellular location">
    <subcellularLocation>
        <location evidence="1 8">Endoplasmic reticulum membrane</location>
        <topology evidence="1 8">Multi-pass membrane protein</topology>
    </subcellularLocation>
</comment>
<dbReference type="OMA" id="HIILHIV"/>
<evidence type="ECO:0000313" key="11">
    <source>
        <dbReference type="Proteomes" id="UP000092993"/>
    </source>
</evidence>
<dbReference type="EMBL" id="LUGG01000010">
    <property type="protein sequence ID" value="OBZ71950.1"/>
    <property type="molecule type" value="Genomic_DNA"/>
</dbReference>
<dbReference type="STRING" id="5627.A0A1C7M4V8"/>
<dbReference type="Pfam" id="PF02109">
    <property type="entry name" value="DAD"/>
    <property type="match status" value="2"/>
</dbReference>
<dbReference type="GO" id="GO:0016740">
    <property type="term" value="F:transferase activity"/>
    <property type="evidence" value="ECO:0007669"/>
    <property type="project" value="UniProtKB-KW"/>
</dbReference>
<keyword evidence="7 8" id="KW-0472">Membrane</keyword>
<comment type="pathway">
    <text evidence="2 8">Protein modification; protein glycosylation.</text>
</comment>
<name>A0A1C7M4V8_GRIFR</name>
<dbReference type="OrthoDB" id="445566at2759"/>
<evidence type="ECO:0000313" key="10">
    <source>
        <dbReference type="EMBL" id="OBZ71950.1"/>
    </source>
</evidence>
<dbReference type="PANTHER" id="PTHR10705">
    <property type="entry name" value="DOLICHYL-DIPHOSPHOOLIGOSACCHARIDE--PROTEIN GLYCOSYLTRANSFERASE SUBUNIT DAD1"/>
    <property type="match status" value="1"/>
</dbReference>
<evidence type="ECO:0000256" key="6">
    <source>
        <dbReference type="ARBA" id="ARBA00022989"/>
    </source>
</evidence>
<reference evidence="10 11" key="1">
    <citation type="submission" date="2016-03" db="EMBL/GenBank/DDBJ databases">
        <title>Whole genome sequencing of Grifola frondosa 9006-11.</title>
        <authorList>
            <person name="Min B."/>
            <person name="Park H."/>
            <person name="Kim J.-G."/>
            <person name="Cho H."/>
            <person name="Oh Y.-L."/>
            <person name="Kong W.-S."/>
            <person name="Choi I.-G."/>
        </authorList>
    </citation>
    <scope>NUCLEOTIDE SEQUENCE [LARGE SCALE GENOMIC DNA]</scope>
    <source>
        <strain evidence="10 11">9006-11</strain>
    </source>
</reference>
<dbReference type="PIRSF" id="PIRSF005588">
    <property type="entry name" value="DAD"/>
    <property type="match status" value="1"/>
</dbReference>
<evidence type="ECO:0000256" key="9">
    <source>
        <dbReference type="SAM" id="MobiDB-lite"/>
    </source>
</evidence>
<dbReference type="UniPathway" id="UPA00378"/>
<dbReference type="GO" id="GO:0006487">
    <property type="term" value="P:protein N-linked glycosylation"/>
    <property type="evidence" value="ECO:0007669"/>
    <property type="project" value="TreeGrafter"/>
</dbReference>
<gene>
    <name evidence="10" type="primary">dad-1</name>
    <name evidence="10" type="ORF">A0H81_08197</name>
</gene>
<organism evidence="10 11">
    <name type="scientific">Grifola frondosa</name>
    <name type="common">Maitake</name>
    <name type="synonym">Polyporus frondosus</name>
    <dbReference type="NCBI Taxonomy" id="5627"/>
    <lineage>
        <taxon>Eukaryota</taxon>
        <taxon>Fungi</taxon>
        <taxon>Dikarya</taxon>
        <taxon>Basidiomycota</taxon>
        <taxon>Agaricomycotina</taxon>
        <taxon>Agaricomycetes</taxon>
        <taxon>Polyporales</taxon>
        <taxon>Grifolaceae</taxon>
        <taxon>Grifola</taxon>
    </lineage>
</organism>
<proteinExistence type="inferred from homology"/>
<keyword evidence="10" id="KW-0808">Transferase</keyword>
<dbReference type="AlphaFoldDB" id="A0A1C7M4V8"/>
<comment type="similarity">
    <text evidence="3 8">Belongs to the DAD/OST2 family.</text>
</comment>
<keyword evidence="4 8" id="KW-0812">Transmembrane</keyword>
<evidence type="ECO:0000256" key="3">
    <source>
        <dbReference type="ARBA" id="ARBA00009386"/>
    </source>
</evidence>
<comment type="caution">
    <text evidence="8">Lacks conserved residue(s) required for the propagation of feature annotation.</text>
</comment>
<sequence>MAGPKTSTTLKQNIAASSTAHSSNPVNSLWKAYNETTSTRLKTIDAFLVFLMLSGIAQFLYCVLVTNFPFNAFLAGFSSCVGQFVLAASLRSQVNPANRSEFKDVSPERYVARNFLEPSSVRPMDSLDAADDRAFADFALGSIVLHFFVFNFLG</sequence>
<dbReference type="PANTHER" id="PTHR10705:SF0">
    <property type="entry name" value="DOLICHYL-DIPHOSPHOOLIGOSACCHARIDE--PROTEIN GLYCOSYLTRANSFERASE SUBUNIT DAD1"/>
    <property type="match status" value="1"/>
</dbReference>
<keyword evidence="11" id="KW-1185">Reference proteome</keyword>
<keyword evidence="5 8" id="KW-0256">Endoplasmic reticulum</keyword>